<feature type="signal peptide" evidence="1">
    <location>
        <begin position="1"/>
        <end position="23"/>
    </location>
</feature>
<evidence type="ECO:0000313" key="3">
    <source>
        <dbReference type="Proteomes" id="UP000191153"/>
    </source>
</evidence>
<keyword evidence="3" id="KW-1185">Reference proteome</keyword>
<dbReference type="AlphaFoldDB" id="A0A1T4KY74"/>
<sequence length="49" mass="5260">MKKICLFVLMFATLLLSACSSTSDVNGSVPLDPNSHTVNNFVEGTQAEE</sequence>
<gene>
    <name evidence="2" type="ORF">SAMN02745174_00656</name>
</gene>
<evidence type="ECO:0000256" key="1">
    <source>
        <dbReference type="SAM" id="SignalP"/>
    </source>
</evidence>
<dbReference type="RefSeq" id="WP_159443555.1">
    <property type="nucleotide sequence ID" value="NZ_FUWX01000005.1"/>
</dbReference>
<name>A0A1T4KY74_9FUSO</name>
<reference evidence="2 3" key="1">
    <citation type="submission" date="2017-02" db="EMBL/GenBank/DDBJ databases">
        <authorList>
            <person name="Peterson S.W."/>
        </authorList>
    </citation>
    <scope>NUCLEOTIDE SEQUENCE [LARGE SCALE GENOMIC DNA]</scope>
    <source>
        <strain evidence="2 3">ATCC 700028</strain>
    </source>
</reference>
<dbReference type="EMBL" id="FUWX01000005">
    <property type="protein sequence ID" value="SJZ47331.1"/>
    <property type="molecule type" value="Genomic_DNA"/>
</dbReference>
<feature type="chain" id="PRO_5012007004" evidence="1">
    <location>
        <begin position="24"/>
        <end position="49"/>
    </location>
</feature>
<proteinExistence type="predicted"/>
<dbReference type="Proteomes" id="UP000191153">
    <property type="component" value="Unassembled WGS sequence"/>
</dbReference>
<dbReference type="PROSITE" id="PS51257">
    <property type="entry name" value="PROKAR_LIPOPROTEIN"/>
    <property type="match status" value="1"/>
</dbReference>
<dbReference type="STRING" id="180163.SAMN02745174_00656"/>
<accession>A0A1T4KY74</accession>
<protein>
    <submittedName>
        <fullName evidence="2">Uncharacterized protein</fullName>
    </submittedName>
</protein>
<evidence type="ECO:0000313" key="2">
    <source>
        <dbReference type="EMBL" id="SJZ47331.1"/>
    </source>
</evidence>
<organism evidence="2 3">
    <name type="scientific">Cetobacterium ceti</name>
    <dbReference type="NCBI Taxonomy" id="180163"/>
    <lineage>
        <taxon>Bacteria</taxon>
        <taxon>Fusobacteriati</taxon>
        <taxon>Fusobacteriota</taxon>
        <taxon>Fusobacteriia</taxon>
        <taxon>Fusobacteriales</taxon>
        <taxon>Fusobacteriaceae</taxon>
        <taxon>Cetobacterium</taxon>
    </lineage>
</organism>
<keyword evidence="1" id="KW-0732">Signal</keyword>